<evidence type="ECO:0000256" key="1">
    <source>
        <dbReference type="SAM" id="Phobius"/>
    </source>
</evidence>
<dbReference type="EMBL" id="JAJAQC010000065">
    <property type="protein sequence ID" value="MDA0567576.1"/>
    <property type="molecule type" value="Genomic_DNA"/>
</dbReference>
<dbReference type="Proteomes" id="UP001140076">
    <property type="component" value="Unassembled WGS sequence"/>
</dbReference>
<keyword evidence="1" id="KW-1133">Transmembrane helix</keyword>
<accession>A0A9X3P0E8</accession>
<dbReference type="RefSeq" id="WP_270074822.1">
    <property type="nucleotide sequence ID" value="NZ_JAJAQC010000065.1"/>
</dbReference>
<evidence type="ECO:0000313" key="2">
    <source>
        <dbReference type="EMBL" id="MDA0567576.1"/>
    </source>
</evidence>
<organism evidence="2 3">
    <name type="scientific">Streptomonospora mangrovi</name>
    <dbReference type="NCBI Taxonomy" id="2883123"/>
    <lineage>
        <taxon>Bacteria</taxon>
        <taxon>Bacillati</taxon>
        <taxon>Actinomycetota</taxon>
        <taxon>Actinomycetes</taxon>
        <taxon>Streptosporangiales</taxon>
        <taxon>Nocardiopsidaceae</taxon>
        <taxon>Streptomonospora</taxon>
    </lineage>
</organism>
<evidence type="ECO:0000313" key="3">
    <source>
        <dbReference type="Proteomes" id="UP001140076"/>
    </source>
</evidence>
<reference evidence="2" key="1">
    <citation type="submission" date="2021-10" db="EMBL/GenBank/DDBJ databases">
        <title>Streptomonospora sp. nov., isolated from mangrove soil.</title>
        <authorList>
            <person name="Chen X."/>
            <person name="Ge X."/>
            <person name="Liu W."/>
        </authorList>
    </citation>
    <scope>NUCLEOTIDE SEQUENCE</scope>
    <source>
        <strain evidence="2">S1-112</strain>
    </source>
</reference>
<sequence>MINEPPQQQTDGDRPHIERGGLWGLFLSAAGLILPPFGLILSALGIVQGHRARRAAKAKNGVAPGAVLSVVLGWFGVALSGLMLVGYLVFWDAYSAYQECSTRALTVSSQQDCDRQLREDIARRAGLPVESVPPIGG</sequence>
<protein>
    <submittedName>
        <fullName evidence="2">DUF4190 domain-containing protein</fullName>
    </submittedName>
</protein>
<feature type="transmembrane region" description="Helical" evidence="1">
    <location>
        <begin position="20"/>
        <end position="47"/>
    </location>
</feature>
<feature type="transmembrane region" description="Helical" evidence="1">
    <location>
        <begin position="67"/>
        <end position="91"/>
    </location>
</feature>
<proteinExistence type="predicted"/>
<keyword evidence="1" id="KW-0472">Membrane</keyword>
<comment type="caution">
    <text evidence="2">The sequence shown here is derived from an EMBL/GenBank/DDBJ whole genome shotgun (WGS) entry which is preliminary data.</text>
</comment>
<keyword evidence="3" id="KW-1185">Reference proteome</keyword>
<name>A0A9X3P0E8_9ACTN</name>
<gene>
    <name evidence="2" type="ORF">LG943_25115</name>
</gene>
<dbReference type="AlphaFoldDB" id="A0A9X3P0E8"/>
<keyword evidence="1" id="KW-0812">Transmembrane</keyword>